<evidence type="ECO:0000313" key="2">
    <source>
        <dbReference type="Proteomes" id="UP000092093"/>
    </source>
</evidence>
<evidence type="ECO:0000313" key="1">
    <source>
        <dbReference type="EMBL" id="OBQ45610.1"/>
    </source>
</evidence>
<dbReference type="EMBL" id="LJOW01000002">
    <property type="protein sequence ID" value="OBQ45610.1"/>
    <property type="molecule type" value="Genomic_DNA"/>
</dbReference>
<protein>
    <submittedName>
        <fullName evidence="1">Uncharacterized protein</fullName>
    </submittedName>
</protein>
<reference evidence="1 2" key="1">
    <citation type="submission" date="2015-09" db="EMBL/GenBank/DDBJ databases">
        <title>Aphanizomenon flos-aquae WA102.</title>
        <authorList>
            <person name="Driscoll C."/>
        </authorList>
    </citation>
    <scope>NUCLEOTIDE SEQUENCE [LARGE SCALE GENOMIC DNA]</scope>
    <source>
        <strain evidence="1">WA102</strain>
    </source>
</reference>
<comment type="caution">
    <text evidence="1">The sequence shown here is derived from an EMBL/GenBank/DDBJ whole genome shotgun (WGS) entry which is preliminary data.</text>
</comment>
<organism evidence="1 2">
    <name type="scientific">Aphanizomenon flos-aquae WA102</name>
    <dbReference type="NCBI Taxonomy" id="1710896"/>
    <lineage>
        <taxon>Bacteria</taxon>
        <taxon>Bacillati</taxon>
        <taxon>Cyanobacteriota</taxon>
        <taxon>Cyanophyceae</taxon>
        <taxon>Nostocales</taxon>
        <taxon>Aphanizomenonaceae</taxon>
        <taxon>Aphanizomenon</taxon>
    </lineage>
</organism>
<proteinExistence type="predicted"/>
<dbReference type="AlphaFoldDB" id="A0A1B7X8J3"/>
<name>A0A1B7X8J3_APHFL</name>
<accession>A0A1B7X8J3</accession>
<gene>
    <name evidence="1" type="ORF">AN484_01190</name>
</gene>
<dbReference type="Proteomes" id="UP000092093">
    <property type="component" value="Unassembled WGS sequence"/>
</dbReference>
<sequence>MSKSTENAPPTFYHHKPIKKFYLDGVIHDESALGRLKAEYVRLLESEMRLSGYVPRIDILPDFTLDYNHNKKYFEFQLTVHGTYTGRKQSEWIAGIDGSTAIYTQKSKSKEFSQEQV</sequence>